<evidence type="ECO:0000256" key="5">
    <source>
        <dbReference type="ARBA" id="ARBA00023136"/>
    </source>
</evidence>
<dbReference type="Proteomes" id="UP001204144">
    <property type="component" value="Unassembled WGS sequence"/>
</dbReference>
<evidence type="ECO:0000256" key="3">
    <source>
        <dbReference type="ARBA" id="ARBA00022692"/>
    </source>
</evidence>
<keyword evidence="8" id="KW-1185">Reference proteome</keyword>
<dbReference type="GO" id="GO:0005886">
    <property type="term" value="C:plasma membrane"/>
    <property type="evidence" value="ECO:0007669"/>
    <property type="project" value="UniProtKB-SubCell"/>
</dbReference>
<evidence type="ECO:0000256" key="6">
    <source>
        <dbReference type="SAM" id="Phobius"/>
    </source>
</evidence>
<accession>A0AAE3KX21</accession>
<feature type="transmembrane region" description="Helical" evidence="6">
    <location>
        <begin position="132"/>
        <end position="152"/>
    </location>
</feature>
<keyword evidence="2" id="KW-1003">Cell membrane</keyword>
<evidence type="ECO:0000313" key="7">
    <source>
        <dbReference type="EMBL" id="MCP9763900.1"/>
    </source>
</evidence>
<evidence type="ECO:0000256" key="4">
    <source>
        <dbReference type="ARBA" id="ARBA00022989"/>
    </source>
</evidence>
<sequence>MFSIFKKEISTFFNSLIAYIVIGVFLLVTSLMLWMYPSSNVLDYGYAEMTTFFEFCPYIFLFLIPAVTMRMFSEEFRTGTLELLFTKPITLWGIISGKYFASLAIIVLALLPTVVYYFSIYALGNPKGNIDSAAVVGSYFGLVLLSASYAAIGIFTSAVSKNQVVAFILAAIVCYFFYDGIGQLSNLFSGSVQFYLNYLGLDFHYASLGKGMLDSRNVVFLISFSALFLIFTQMVLNKIRK</sequence>
<evidence type="ECO:0000256" key="2">
    <source>
        <dbReference type="ARBA" id="ARBA00022475"/>
    </source>
</evidence>
<keyword evidence="5 6" id="KW-0472">Membrane</keyword>
<dbReference type="NCBIfam" id="TIGR03518">
    <property type="entry name" value="ABC_perm_GldF"/>
    <property type="match status" value="1"/>
</dbReference>
<evidence type="ECO:0000256" key="1">
    <source>
        <dbReference type="ARBA" id="ARBA00004651"/>
    </source>
</evidence>
<name>A0AAE3KX21_9BACT</name>
<protein>
    <submittedName>
        <fullName evidence="7">Gliding motility-associated ABC transporter permease subunit GldF</fullName>
    </submittedName>
</protein>
<feature type="transmembrane region" description="Helical" evidence="6">
    <location>
        <begin position="99"/>
        <end position="120"/>
    </location>
</feature>
<dbReference type="Pfam" id="PF12679">
    <property type="entry name" value="ABC2_membrane_2"/>
    <property type="match status" value="1"/>
</dbReference>
<dbReference type="InterPro" id="IPR051449">
    <property type="entry name" value="ABC-2_transporter_component"/>
</dbReference>
<comment type="caution">
    <text evidence="7">The sequence shown here is derived from an EMBL/GenBank/DDBJ whole genome shotgun (WGS) entry which is preliminary data.</text>
</comment>
<dbReference type="InterPro" id="IPR019860">
    <property type="entry name" value="Motility-assoc_ABC_perm_GldF"/>
</dbReference>
<dbReference type="PANTHER" id="PTHR30294:SF29">
    <property type="entry name" value="MULTIDRUG ABC TRANSPORTER PERMEASE YBHS-RELATED"/>
    <property type="match status" value="1"/>
</dbReference>
<comment type="subcellular location">
    <subcellularLocation>
        <location evidence="1">Cell membrane</location>
        <topology evidence="1">Multi-pass membrane protein</topology>
    </subcellularLocation>
</comment>
<keyword evidence="3 6" id="KW-0812">Transmembrane</keyword>
<dbReference type="AlphaFoldDB" id="A0AAE3KX21"/>
<gene>
    <name evidence="7" type="primary">gldF</name>
    <name evidence="7" type="ORF">EGI31_13140</name>
</gene>
<dbReference type="EMBL" id="RJUF01000045">
    <property type="protein sequence ID" value="MCP9763900.1"/>
    <property type="molecule type" value="Genomic_DNA"/>
</dbReference>
<reference evidence="7 8" key="1">
    <citation type="submission" date="2018-11" db="EMBL/GenBank/DDBJ databases">
        <title>Novel bacteria species description.</title>
        <authorList>
            <person name="Han J.-H."/>
        </authorList>
    </citation>
    <scope>NUCLEOTIDE SEQUENCE [LARGE SCALE GENOMIC DNA]</scope>
    <source>
        <strain evidence="7 8">KCTC23259</strain>
    </source>
</reference>
<feature type="transmembrane region" description="Helical" evidence="6">
    <location>
        <begin position="164"/>
        <end position="181"/>
    </location>
</feature>
<evidence type="ECO:0000313" key="8">
    <source>
        <dbReference type="Proteomes" id="UP001204144"/>
    </source>
</evidence>
<dbReference type="PANTHER" id="PTHR30294">
    <property type="entry name" value="MEMBRANE COMPONENT OF ABC TRANSPORTER YHHJ-RELATED"/>
    <property type="match status" value="1"/>
</dbReference>
<feature type="transmembrane region" description="Helical" evidence="6">
    <location>
        <begin position="218"/>
        <end position="236"/>
    </location>
</feature>
<organism evidence="7 8">
    <name type="scientific">Lacihabitans soyangensis</name>
    <dbReference type="NCBI Taxonomy" id="869394"/>
    <lineage>
        <taxon>Bacteria</taxon>
        <taxon>Pseudomonadati</taxon>
        <taxon>Bacteroidota</taxon>
        <taxon>Cytophagia</taxon>
        <taxon>Cytophagales</taxon>
        <taxon>Leadbetterellaceae</taxon>
        <taxon>Lacihabitans</taxon>
    </lineage>
</organism>
<keyword evidence="4 6" id="KW-1133">Transmembrane helix</keyword>
<proteinExistence type="predicted"/>
<dbReference type="RefSeq" id="WP_255037662.1">
    <property type="nucleotide sequence ID" value="NZ_RJUF01000045.1"/>
</dbReference>
<feature type="transmembrane region" description="Helical" evidence="6">
    <location>
        <begin position="12"/>
        <end position="37"/>
    </location>
</feature>
<dbReference type="GO" id="GO:0140359">
    <property type="term" value="F:ABC-type transporter activity"/>
    <property type="evidence" value="ECO:0007669"/>
    <property type="project" value="InterPro"/>
</dbReference>
<feature type="transmembrane region" description="Helical" evidence="6">
    <location>
        <begin position="49"/>
        <end position="67"/>
    </location>
</feature>